<evidence type="ECO:0000313" key="1">
    <source>
        <dbReference type="EMBL" id="JAS41616.1"/>
    </source>
</evidence>
<feature type="non-terminal residue" evidence="2">
    <location>
        <position position="113"/>
    </location>
</feature>
<protein>
    <submittedName>
        <fullName evidence="2">Uncharacterized protein</fullName>
    </submittedName>
</protein>
<dbReference type="EMBL" id="GECZ01013715">
    <property type="protein sequence ID" value="JAS56054.1"/>
    <property type="molecule type" value="Transcribed_RNA"/>
</dbReference>
<proteinExistence type="predicted"/>
<dbReference type="EMBL" id="GECZ01006947">
    <property type="protein sequence ID" value="JAS62822.1"/>
    <property type="molecule type" value="Transcribed_RNA"/>
</dbReference>
<dbReference type="AlphaFoldDB" id="A0A1B6G0U4"/>
<evidence type="ECO:0000313" key="4">
    <source>
        <dbReference type="EMBL" id="JAS65063.1"/>
    </source>
</evidence>
<evidence type="ECO:0000313" key="3">
    <source>
        <dbReference type="EMBL" id="JAS62822.1"/>
    </source>
</evidence>
<organism evidence="2">
    <name type="scientific">Cuerna arida</name>
    <dbReference type="NCBI Taxonomy" id="1464854"/>
    <lineage>
        <taxon>Eukaryota</taxon>
        <taxon>Metazoa</taxon>
        <taxon>Ecdysozoa</taxon>
        <taxon>Arthropoda</taxon>
        <taxon>Hexapoda</taxon>
        <taxon>Insecta</taxon>
        <taxon>Pterygota</taxon>
        <taxon>Neoptera</taxon>
        <taxon>Paraneoptera</taxon>
        <taxon>Hemiptera</taxon>
        <taxon>Auchenorrhyncha</taxon>
        <taxon>Membracoidea</taxon>
        <taxon>Cicadellidae</taxon>
        <taxon>Cicadellinae</taxon>
        <taxon>Proconiini</taxon>
        <taxon>Cuerna</taxon>
    </lineage>
</organism>
<name>A0A1B6G0U4_9HEMI</name>
<evidence type="ECO:0000313" key="2">
    <source>
        <dbReference type="EMBL" id="JAS56054.1"/>
    </source>
</evidence>
<accession>A0A1B6G0U4</accession>
<gene>
    <name evidence="2" type="ORF">g.19975</name>
    <name evidence="3" type="ORF">g.19976</name>
    <name evidence="4" type="ORF">g.19978</name>
    <name evidence="1" type="ORF">g.19979</name>
</gene>
<reference evidence="2" key="1">
    <citation type="submission" date="2015-11" db="EMBL/GenBank/DDBJ databases">
        <title>De novo transcriptome assembly of four potential Pierce s Disease insect vectors from Arizona vineyards.</title>
        <authorList>
            <person name="Tassone E.E."/>
        </authorList>
    </citation>
    <scope>NUCLEOTIDE SEQUENCE</scope>
</reference>
<dbReference type="EMBL" id="GECZ01028153">
    <property type="protein sequence ID" value="JAS41616.1"/>
    <property type="molecule type" value="Transcribed_RNA"/>
</dbReference>
<dbReference type="EMBL" id="GECZ01004706">
    <property type="protein sequence ID" value="JAS65063.1"/>
    <property type="molecule type" value="Transcribed_RNA"/>
</dbReference>
<sequence length="113" mass="12950">MPPSIKYPADCELRDFVCFLGAKGVKTVEIHCHNCEVYGKNIMSDEMAFILISALKDGQKNVHNEKQMGQLSMITNDLVQKVNDKVKMNRYFTISSLSEEFPQVSRSILYDRE</sequence>